<protein>
    <submittedName>
        <fullName evidence="2">Uncharacterized protein</fullName>
    </submittedName>
</protein>
<evidence type="ECO:0000256" key="1">
    <source>
        <dbReference type="SAM" id="Phobius"/>
    </source>
</evidence>
<keyword evidence="1" id="KW-1133">Transmembrane helix</keyword>
<gene>
    <name evidence="2" type="ORF">HMPREF9304_01020</name>
</gene>
<dbReference type="EMBL" id="JRPQ01000019">
    <property type="protein sequence ID" value="KGI23042.1"/>
    <property type="molecule type" value="Genomic_DNA"/>
</dbReference>
<name>A0A098YUL5_9BACT</name>
<comment type="caution">
    <text evidence="2">The sequence shown here is derived from an EMBL/GenBank/DDBJ whole genome shotgun (WGS) entry which is preliminary data.</text>
</comment>
<proteinExistence type="predicted"/>
<feature type="transmembrane region" description="Helical" evidence="1">
    <location>
        <begin position="5"/>
        <end position="27"/>
    </location>
</feature>
<dbReference type="Proteomes" id="UP000029723">
    <property type="component" value="Unassembled WGS sequence"/>
</dbReference>
<feature type="transmembrane region" description="Helical" evidence="1">
    <location>
        <begin position="33"/>
        <end position="55"/>
    </location>
</feature>
<keyword evidence="1" id="KW-0472">Membrane</keyword>
<dbReference type="InterPro" id="IPR009061">
    <property type="entry name" value="DNA-bd_dom_put_sf"/>
</dbReference>
<dbReference type="RefSeq" id="WP_036925940.1">
    <property type="nucleotide sequence ID" value="NZ_JRPQ01000019.1"/>
</dbReference>
<keyword evidence="1" id="KW-0812">Transmembrane</keyword>
<evidence type="ECO:0000313" key="2">
    <source>
        <dbReference type="EMBL" id="KGI23042.1"/>
    </source>
</evidence>
<evidence type="ECO:0000313" key="3">
    <source>
        <dbReference type="Proteomes" id="UP000029723"/>
    </source>
</evidence>
<organism evidence="2 3">
    <name type="scientific">Hoylesella timonensis S9-PR14</name>
    <dbReference type="NCBI Taxonomy" id="1401062"/>
    <lineage>
        <taxon>Bacteria</taxon>
        <taxon>Pseudomonadati</taxon>
        <taxon>Bacteroidota</taxon>
        <taxon>Bacteroidia</taxon>
        <taxon>Bacteroidales</taxon>
        <taxon>Prevotellaceae</taxon>
        <taxon>Hoylesella</taxon>
    </lineage>
</organism>
<reference evidence="2 3" key="1">
    <citation type="submission" date="2014-07" db="EMBL/GenBank/DDBJ databases">
        <authorList>
            <person name="McCorrison J."/>
            <person name="Sanka R."/>
            <person name="Torralba M."/>
            <person name="Gillis M."/>
            <person name="Haft D.H."/>
            <person name="Methe B."/>
            <person name="Sutton G."/>
            <person name="Nelson K.E."/>
        </authorList>
    </citation>
    <scope>NUCLEOTIDE SEQUENCE [LARGE SCALE GENOMIC DNA]</scope>
    <source>
        <strain evidence="2 3">S9-PR14</strain>
    </source>
</reference>
<dbReference type="OrthoDB" id="1263240at2"/>
<accession>A0A098YUL5</accession>
<dbReference type="AlphaFoldDB" id="A0A098YUL5"/>
<sequence length="200" mass="23474">MKHIYLFIGAAIITYLLISLATLDLMWCVHNTPWIWIAVIPLFLLLYFLVFMCFYEEMGFREDRAMQQTLAVAKANKLIEKLQEQLPNMIQGLVDMSMAEIRDSLRAVNEEQARKVATLSTDIYNVLERRQKLLDLERKVKQHKGQPMLLTKRETASLLLVDYSTLRKWARKGFLVPTRITPHRELYRYSDVLKILEGKV</sequence>
<dbReference type="SUPFAM" id="SSF46955">
    <property type="entry name" value="Putative DNA-binding domain"/>
    <property type="match status" value="1"/>
</dbReference>